<protein>
    <recommendedName>
        <fullName evidence="4">Ig-like domain (Group 3)</fullName>
    </recommendedName>
</protein>
<feature type="signal peptide" evidence="1">
    <location>
        <begin position="1"/>
        <end position="31"/>
    </location>
</feature>
<evidence type="ECO:0000313" key="3">
    <source>
        <dbReference type="Proteomes" id="UP000236732"/>
    </source>
</evidence>
<name>A0A1H6BDN3_9ACTN</name>
<dbReference type="EMBL" id="FNVT01000003">
    <property type="protein sequence ID" value="SEG58377.1"/>
    <property type="molecule type" value="Genomic_DNA"/>
</dbReference>
<evidence type="ECO:0000256" key="1">
    <source>
        <dbReference type="SAM" id="SignalP"/>
    </source>
</evidence>
<gene>
    <name evidence="2" type="ORF">SAMN05444920_103304</name>
</gene>
<evidence type="ECO:0000313" key="2">
    <source>
        <dbReference type="EMBL" id="SEG58377.1"/>
    </source>
</evidence>
<sequence length="348" mass="36640">MKRSARLLLATATGAVILAGGIALPATGASAAQYAVTMADDFSGSASAEAYIPIANDVDGKVTLTLKDPGKVTSVSGTIEPPGKSGKSVSFDFSTGGTGAEQTITGRWPISKDDPAGDWQLKVTVTRDTGTNTTPFVVQVSDKQGITGASVNPDPVKLVKGQDVKVTVEATVKDASGVSAKLVSDASREYYDLGDLSKESDGYYRGTTYFADDTPAGSWTLEIYARRGGQTLKGEAAFSVEAAAGGSTKKTKTRVTIAAANKVKKGKTFKVYGKVYRGSKAYKGKKVEVYFKAKGTKTYQLVGFAKATSTGRYSRSFKAKKDGYFQVKVPGTSKTRSALSPQEFVDVR</sequence>
<keyword evidence="1" id="KW-0732">Signal</keyword>
<dbReference type="RefSeq" id="WP_103956003.1">
    <property type="nucleotide sequence ID" value="NZ_FNVT01000003.1"/>
</dbReference>
<proteinExistence type="predicted"/>
<keyword evidence="3" id="KW-1185">Reference proteome</keyword>
<dbReference type="Proteomes" id="UP000236732">
    <property type="component" value="Unassembled WGS sequence"/>
</dbReference>
<reference evidence="2 3" key="1">
    <citation type="submission" date="2016-10" db="EMBL/GenBank/DDBJ databases">
        <authorList>
            <person name="de Groot N.N."/>
        </authorList>
    </citation>
    <scope>NUCLEOTIDE SEQUENCE [LARGE SCALE GENOMIC DNA]</scope>
    <source>
        <strain evidence="2 3">CGMCC 4.7037</strain>
    </source>
</reference>
<organism evidence="2 3">
    <name type="scientific">Nonomuraea solani</name>
    <dbReference type="NCBI Taxonomy" id="1144553"/>
    <lineage>
        <taxon>Bacteria</taxon>
        <taxon>Bacillati</taxon>
        <taxon>Actinomycetota</taxon>
        <taxon>Actinomycetes</taxon>
        <taxon>Streptosporangiales</taxon>
        <taxon>Streptosporangiaceae</taxon>
        <taxon>Nonomuraea</taxon>
    </lineage>
</organism>
<dbReference type="OrthoDB" id="3511250at2"/>
<dbReference type="AlphaFoldDB" id="A0A1H6BDN3"/>
<evidence type="ECO:0008006" key="4">
    <source>
        <dbReference type="Google" id="ProtNLM"/>
    </source>
</evidence>
<feature type="chain" id="PRO_5009293608" description="Ig-like domain (Group 3)" evidence="1">
    <location>
        <begin position="32"/>
        <end position="348"/>
    </location>
</feature>
<accession>A0A1H6BDN3</accession>